<evidence type="ECO:0000256" key="1">
    <source>
        <dbReference type="ARBA" id="ARBA00006539"/>
    </source>
</evidence>
<dbReference type="InterPro" id="IPR009620">
    <property type="entry name" value="UPF0236"/>
</dbReference>
<reference evidence="4 5" key="1">
    <citation type="journal article" date="2014" name="Genome Announc.">
        <title>Draft Genome Sequence of Geobacillus icigianus Strain G1w1T Isolated from Hot Springs in the Valley of Geysers, Kamchatka (Russian Federation).</title>
        <authorList>
            <person name="Bryanskaya A.V."/>
            <person name="Rozanov A.S."/>
            <person name="Logacheva M.D."/>
            <person name="Kotenko A.V."/>
            <person name="Peltek S.E."/>
        </authorList>
    </citation>
    <scope>NUCLEOTIDE SEQUENCE [LARGE SCALE GENOMIC DNA]</scope>
    <source>
        <strain evidence="4 5">G1w1</strain>
    </source>
</reference>
<comment type="caution">
    <text evidence="4">The sequence shown here is derived from an EMBL/GenBank/DDBJ whole genome shotgun (WGS) entry which is preliminary data.</text>
</comment>
<evidence type="ECO:0000313" key="4">
    <source>
        <dbReference type="EMBL" id="MEB3751991.1"/>
    </source>
</evidence>
<dbReference type="EMBL" id="JPYA02000002">
    <property type="protein sequence ID" value="MEB3750990.1"/>
    <property type="molecule type" value="Genomic_DNA"/>
</dbReference>
<evidence type="ECO:0000313" key="5">
    <source>
        <dbReference type="Proteomes" id="UP000029267"/>
    </source>
</evidence>
<gene>
    <name evidence="3" type="ORF">EP10_001831</name>
    <name evidence="4" type="ORF">EP10_002863</name>
</gene>
<dbReference type="NCBIfam" id="NF033529">
    <property type="entry name" value="transpos_ISLre2"/>
    <property type="match status" value="1"/>
</dbReference>
<protein>
    <submittedName>
        <fullName evidence="4">ISLre2 family transposase ISGsp5</fullName>
    </submittedName>
</protein>
<dbReference type="EMBL" id="JPYA02000004">
    <property type="protein sequence ID" value="MEB3751991.1"/>
    <property type="molecule type" value="Genomic_DNA"/>
</dbReference>
<evidence type="ECO:0000256" key="2">
    <source>
        <dbReference type="SAM" id="Coils"/>
    </source>
</evidence>
<proteinExistence type="inferred from homology"/>
<keyword evidence="2" id="KW-0175">Coiled coil</keyword>
<dbReference type="Pfam" id="PF06782">
    <property type="entry name" value="UPF0236"/>
    <property type="match status" value="1"/>
</dbReference>
<accession>A0ABU6BJ94</accession>
<reference evidence="4" key="2">
    <citation type="submission" date="2023-09" db="EMBL/GenBank/DDBJ databases">
        <authorList>
            <person name="Bryanskaya A.V."/>
            <person name="Uvarova Y.E."/>
            <person name="Shipova A."/>
            <person name="Peltek S.E."/>
        </authorList>
    </citation>
    <scope>NUCLEOTIDE SEQUENCE</scope>
    <source>
        <strain evidence="4">G1w1</strain>
    </source>
</reference>
<organism evidence="4 5">
    <name type="scientific">Geobacillus icigianus</name>
    <dbReference type="NCBI Taxonomy" id="1430331"/>
    <lineage>
        <taxon>Bacteria</taxon>
        <taxon>Bacillati</taxon>
        <taxon>Bacillota</taxon>
        <taxon>Bacilli</taxon>
        <taxon>Bacillales</taxon>
        <taxon>Anoxybacillaceae</taxon>
        <taxon>Geobacillus</taxon>
    </lineage>
</organism>
<evidence type="ECO:0000313" key="3">
    <source>
        <dbReference type="EMBL" id="MEB3750990.1"/>
    </source>
</evidence>
<keyword evidence="5" id="KW-1185">Reference proteome</keyword>
<comment type="similarity">
    <text evidence="1">Belongs to the UPF0236 family.</text>
</comment>
<feature type="coiled-coil region" evidence="2">
    <location>
        <begin position="10"/>
        <end position="37"/>
    </location>
</feature>
<dbReference type="Proteomes" id="UP000029267">
    <property type="component" value="Unassembled WGS sequence"/>
</dbReference>
<name>A0ABU6BJ94_9BACL</name>
<sequence length="437" mass="49729">MLRTLQNVFATLLASLLEEIDQQLAEARDKRRDQLKDKRPTTLQTLFGEVTFRRNYYYDRQAGVYTFLLDAELGFDGAQSIRPCLEETAVELAVECSSYRKAARTLEAIVGYAVLSHEAIRQLVLAAPISLHHPVSQRHGRVLLVEADGLFISRQGKGKRAKEQKILAVHEGWRRNGSQLELVNRRHYLHEGAGDVWEGFEAWLMKEYAYDPCRDLLVINGDAASWITACREYFGKRACFQLDRFHVARELRQCLSGHPRWREVRKKLAKQDEEGLLVELNSAVGTLGDEAKEEQLAEMIRRIESMPGCIRDYREWLSAQGVETAGMRPMGHAESVMSPFAYRVKSRRSWKDQGLGAFLKAMVAQIDGIGWRTGQLEEEEPQRAASAPTKLERIKQAKRKAGRLLAEVMRQNIPYLQQSSGTPIYQALSALRDGGWV</sequence>